<dbReference type="PROSITE" id="PS51746">
    <property type="entry name" value="PPM_2"/>
    <property type="match status" value="1"/>
</dbReference>
<dbReference type="GO" id="GO:0004722">
    <property type="term" value="F:protein serine/threonine phosphatase activity"/>
    <property type="evidence" value="ECO:0007669"/>
    <property type="project" value="InterPro"/>
</dbReference>
<reference evidence="2 3" key="1">
    <citation type="journal article" date="2011" name="J. Bacteriol.">
        <title>Draft genome sequence of the anoxygenic filamentous phototrophic bacterium Oscillochloris trichoides subsp. DG-6.</title>
        <authorList>
            <person name="Kuznetsov B.B."/>
            <person name="Ivanovsky R.N."/>
            <person name="Keppen O.I."/>
            <person name="Sukhacheva M.V."/>
            <person name="Bumazhkin B.K."/>
            <person name="Patutina E.O."/>
            <person name="Beletsky A.V."/>
            <person name="Mardanov A.V."/>
            <person name="Baslerov R.V."/>
            <person name="Panteleeva A.N."/>
            <person name="Kolganova T.V."/>
            <person name="Ravin N.V."/>
            <person name="Skryabin K.G."/>
        </authorList>
    </citation>
    <scope>NUCLEOTIDE SEQUENCE [LARGE SCALE GENOMIC DNA]</scope>
    <source>
        <strain evidence="2 3">DG-6</strain>
    </source>
</reference>
<dbReference type="SUPFAM" id="SSF81606">
    <property type="entry name" value="PP2C-like"/>
    <property type="match status" value="1"/>
</dbReference>
<dbReference type="EMBL" id="ADVR01000112">
    <property type="protein sequence ID" value="EFO79549.1"/>
    <property type="molecule type" value="Genomic_DNA"/>
</dbReference>
<comment type="caution">
    <text evidence="2">The sequence shown here is derived from an EMBL/GenBank/DDBJ whole genome shotgun (WGS) entry which is preliminary data.</text>
</comment>
<dbReference type="CDD" id="cd00143">
    <property type="entry name" value="PP2Cc"/>
    <property type="match status" value="1"/>
</dbReference>
<gene>
    <name evidence="2" type="ORF">OSCT_2675</name>
</gene>
<dbReference type="SMART" id="SM00332">
    <property type="entry name" value="PP2Cc"/>
    <property type="match status" value="1"/>
</dbReference>
<dbReference type="Pfam" id="PF13672">
    <property type="entry name" value="PP2C_2"/>
    <property type="match status" value="1"/>
</dbReference>
<dbReference type="STRING" id="765420.OSCT_2675"/>
<organism evidence="2 3">
    <name type="scientific">Oscillochloris trichoides DG-6</name>
    <dbReference type="NCBI Taxonomy" id="765420"/>
    <lineage>
        <taxon>Bacteria</taxon>
        <taxon>Bacillati</taxon>
        <taxon>Chloroflexota</taxon>
        <taxon>Chloroflexia</taxon>
        <taxon>Chloroflexales</taxon>
        <taxon>Chloroflexineae</taxon>
        <taxon>Oscillochloridaceae</taxon>
        <taxon>Oscillochloris</taxon>
    </lineage>
</organism>
<dbReference type="Gene3D" id="3.60.40.10">
    <property type="entry name" value="PPM-type phosphatase domain"/>
    <property type="match status" value="1"/>
</dbReference>
<dbReference type="InterPro" id="IPR036457">
    <property type="entry name" value="PPM-type-like_dom_sf"/>
</dbReference>
<dbReference type="InterPro" id="IPR015655">
    <property type="entry name" value="PP2C"/>
</dbReference>
<feature type="domain" description="PPM-type phosphatase" evidence="1">
    <location>
        <begin position="118"/>
        <end position="371"/>
    </location>
</feature>
<sequence length="373" mass="40055">MRVSADSLSLRELLAIVESGVFYWRQRLAESDGVARSQAAAALQDLSRILDSLAQQLVAGRETVRITSRLPSTRNAPRACAACGRGNRSSAKFCIACGAALRPGSDAAPPPPPTFRLNIAARSDVGMVRKINEDTYYTGEFTTADGSIGTLLLVADGMGGHQSGEVASQLAAKTVKTVLGQGLSQEVPQDDAGWHTLLRQAVLNANERIYQQSRSQDGRRMGTTLTVALITERRAHIAHVGDSRAYLINAAGVGSEQGTWVQLTSDHSLVARLVDIGQLTPEQARQHPQRNMIYRSLGTDAHVEVDLLSQALAPGDTLLLCSDGLDTHVEDAEIAQIVLKEQSENRACEHLIALAKQRGGKDNISVVIARVRA</sequence>
<evidence type="ECO:0000313" key="2">
    <source>
        <dbReference type="EMBL" id="EFO79549.1"/>
    </source>
</evidence>
<dbReference type="Proteomes" id="UP000054010">
    <property type="component" value="Unassembled WGS sequence"/>
</dbReference>
<dbReference type="HOGENOM" id="CLU_741544_0_0_0"/>
<name>E1IH74_9CHLR</name>
<keyword evidence="3" id="KW-1185">Reference proteome</keyword>
<dbReference type="InterPro" id="IPR001932">
    <property type="entry name" value="PPM-type_phosphatase-like_dom"/>
</dbReference>
<dbReference type="NCBIfam" id="NF033484">
    <property type="entry name" value="Stp1_PP2C_phos"/>
    <property type="match status" value="1"/>
</dbReference>
<dbReference type="AlphaFoldDB" id="E1IH74"/>
<dbReference type="SMART" id="SM00331">
    <property type="entry name" value="PP2C_SIG"/>
    <property type="match status" value="1"/>
</dbReference>
<evidence type="ECO:0000313" key="3">
    <source>
        <dbReference type="Proteomes" id="UP000054010"/>
    </source>
</evidence>
<evidence type="ECO:0000259" key="1">
    <source>
        <dbReference type="PROSITE" id="PS51746"/>
    </source>
</evidence>
<dbReference type="eggNOG" id="COG0631">
    <property type="taxonomic scope" value="Bacteria"/>
</dbReference>
<accession>E1IH74</accession>
<protein>
    <submittedName>
        <fullName evidence="2">Protein phosphatase 2C-like protein</fullName>
    </submittedName>
</protein>
<dbReference type="PANTHER" id="PTHR47992">
    <property type="entry name" value="PROTEIN PHOSPHATASE"/>
    <property type="match status" value="1"/>
</dbReference>
<proteinExistence type="predicted"/>